<proteinExistence type="predicted"/>
<evidence type="ECO:0000313" key="1">
    <source>
        <dbReference type="EMBL" id="QAS83122.1"/>
    </source>
</evidence>
<dbReference type="AlphaFoldDB" id="A0AAE5WVK4"/>
<reference evidence="1 2" key="1">
    <citation type="submission" date="2019-01" db="EMBL/GenBank/DDBJ databases">
        <title>Genomic insights into the origins and evolution of symbiotic genes in the Phaseolus vulgaris microsymbionts.</title>
        <authorList>
            <person name="Tong W."/>
        </authorList>
    </citation>
    <scope>NUCLEOTIDE SEQUENCE [LARGE SCALE GENOMIC DNA]</scope>
    <source>
        <strain evidence="1 2">FH23</strain>
        <plasmid evidence="2">prapfh23d</plasmid>
    </source>
</reference>
<dbReference type="RefSeq" id="WP_054184936.1">
    <property type="nucleotide sequence ID" value="NZ_CP035002.1"/>
</dbReference>
<protein>
    <submittedName>
        <fullName evidence="1">Uncharacterized protein</fullName>
    </submittedName>
</protein>
<name>A0AAE5WVK4_9HYPH</name>
<evidence type="ECO:0000313" key="2">
    <source>
        <dbReference type="Proteomes" id="UP000220927"/>
    </source>
</evidence>
<dbReference type="KEGG" id="rad:CO657_35665"/>
<sequence>MERGMVERHLQQAREHVALGGQHIARQREIVAELTDRGVDATEAMRLLVNFEESQVMHVAHLDRLNAELLALRSDAGADHQASRLATFIE</sequence>
<organism evidence="1 2">
    <name type="scientific">Rhizobium acidisoli</name>
    <dbReference type="NCBI Taxonomy" id="1538158"/>
    <lineage>
        <taxon>Bacteria</taxon>
        <taxon>Pseudomonadati</taxon>
        <taxon>Pseudomonadota</taxon>
        <taxon>Alphaproteobacteria</taxon>
        <taxon>Hyphomicrobiales</taxon>
        <taxon>Rhizobiaceae</taxon>
        <taxon>Rhizobium/Agrobacterium group</taxon>
        <taxon>Rhizobium</taxon>
    </lineage>
</organism>
<keyword evidence="2" id="KW-1185">Reference proteome</keyword>
<gene>
    <name evidence="1" type="ORF">CO657_35665</name>
</gene>
<keyword evidence="1" id="KW-0614">Plasmid</keyword>
<dbReference type="EMBL" id="CP035002">
    <property type="protein sequence ID" value="QAS83122.1"/>
    <property type="molecule type" value="Genomic_DNA"/>
</dbReference>
<geneLocation type="plasmid" evidence="2">
    <name>prapfh23d</name>
</geneLocation>
<dbReference type="Proteomes" id="UP000220927">
    <property type="component" value="Plasmid pRapFH23d"/>
</dbReference>
<accession>A0AAE5WVK4</accession>